<dbReference type="InterPro" id="IPR036597">
    <property type="entry name" value="Fido-like_dom_sf"/>
</dbReference>
<keyword evidence="3" id="KW-0547">Nucleotide-binding</keyword>
<keyword evidence="2" id="KW-0548">Nucleotidyltransferase</keyword>
<gene>
    <name evidence="9" type="primary">fic</name>
    <name evidence="9" type="ORF">GCM10011607_38260</name>
</gene>
<comment type="catalytic activity">
    <reaction evidence="6">
        <text>L-threonyl-[protein] + ATP = 3-O-(5'-adenylyl)-L-threonyl-[protein] + diphosphate</text>
        <dbReference type="Rhea" id="RHEA:54292"/>
        <dbReference type="Rhea" id="RHEA-COMP:11060"/>
        <dbReference type="Rhea" id="RHEA-COMP:13847"/>
        <dbReference type="ChEBI" id="CHEBI:30013"/>
        <dbReference type="ChEBI" id="CHEBI:30616"/>
        <dbReference type="ChEBI" id="CHEBI:33019"/>
        <dbReference type="ChEBI" id="CHEBI:138113"/>
        <dbReference type="EC" id="2.7.7.108"/>
    </reaction>
</comment>
<accession>A0ABQ1JQD8</accession>
<evidence type="ECO:0000313" key="10">
    <source>
        <dbReference type="Proteomes" id="UP000617555"/>
    </source>
</evidence>
<sequence>MRDKYGVSHDSYCYPDSEVLQNKLNIQDYGNLAEAELAFTATRYSQYSSTITSLQDFNLKHLQSLHKQLFQDIYHWAGDIRTVDISKGDTRFCTCSRIEAEANKQFSRIVLLERFDSKHELIAEITDIFCELNIIHPFREGNGRTQRFFFEELFFYFDLSVNWPDISKDEWVNANIQGYLGDLRSLNQILSVATSSI</sequence>
<dbReference type="PANTHER" id="PTHR39560:SF1">
    <property type="entry name" value="PROTEIN ADENYLYLTRANSFERASE FIC-RELATED"/>
    <property type="match status" value="1"/>
</dbReference>
<evidence type="ECO:0000256" key="5">
    <source>
        <dbReference type="ARBA" id="ARBA00034531"/>
    </source>
</evidence>
<dbReference type="EMBL" id="BMII01000044">
    <property type="protein sequence ID" value="GGB74198.1"/>
    <property type="molecule type" value="Genomic_DNA"/>
</dbReference>
<name>A0ABQ1JQD8_9GAMM</name>
<evidence type="ECO:0000256" key="3">
    <source>
        <dbReference type="ARBA" id="ARBA00022741"/>
    </source>
</evidence>
<dbReference type="EC" id="2.7.7.108" evidence="5"/>
<evidence type="ECO:0000256" key="1">
    <source>
        <dbReference type="ARBA" id="ARBA00022679"/>
    </source>
</evidence>
<comment type="catalytic activity">
    <reaction evidence="7">
        <text>L-tyrosyl-[protein] + ATP = O-(5'-adenylyl)-L-tyrosyl-[protein] + diphosphate</text>
        <dbReference type="Rhea" id="RHEA:54288"/>
        <dbReference type="Rhea" id="RHEA-COMP:10136"/>
        <dbReference type="Rhea" id="RHEA-COMP:13846"/>
        <dbReference type="ChEBI" id="CHEBI:30616"/>
        <dbReference type="ChEBI" id="CHEBI:33019"/>
        <dbReference type="ChEBI" id="CHEBI:46858"/>
        <dbReference type="ChEBI" id="CHEBI:83624"/>
        <dbReference type="EC" id="2.7.7.108"/>
    </reaction>
</comment>
<organism evidence="9 10">
    <name type="scientific">Shewanella inventionis</name>
    <dbReference type="NCBI Taxonomy" id="1738770"/>
    <lineage>
        <taxon>Bacteria</taxon>
        <taxon>Pseudomonadati</taxon>
        <taxon>Pseudomonadota</taxon>
        <taxon>Gammaproteobacteria</taxon>
        <taxon>Alteromonadales</taxon>
        <taxon>Shewanellaceae</taxon>
        <taxon>Shewanella</taxon>
    </lineage>
</organism>
<feature type="domain" description="Fido" evidence="8">
    <location>
        <begin position="57"/>
        <end position="195"/>
    </location>
</feature>
<proteinExistence type="predicted"/>
<keyword evidence="10" id="KW-1185">Reference proteome</keyword>
<dbReference type="Proteomes" id="UP000617555">
    <property type="component" value="Unassembled WGS sequence"/>
</dbReference>
<dbReference type="PROSITE" id="PS51459">
    <property type="entry name" value="FIDO"/>
    <property type="match status" value="1"/>
</dbReference>
<comment type="caution">
    <text evidence="9">The sequence shown here is derived from an EMBL/GenBank/DDBJ whole genome shotgun (WGS) entry which is preliminary data.</text>
</comment>
<keyword evidence="1" id="KW-0808">Transferase</keyword>
<evidence type="ECO:0000259" key="8">
    <source>
        <dbReference type="PROSITE" id="PS51459"/>
    </source>
</evidence>
<evidence type="ECO:0000256" key="7">
    <source>
        <dbReference type="ARBA" id="ARBA00048696"/>
    </source>
</evidence>
<dbReference type="InterPro" id="IPR003812">
    <property type="entry name" value="Fido"/>
</dbReference>
<dbReference type="RefSeq" id="WP_188740893.1">
    <property type="nucleotide sequence ID" value="NZ_BMII01000044.1"/>
</dbReference>
<reference evidence="10" key="1">
    <citation type="journal article" date="2019" name="Int. J. Syst. Evol. Microbiol.">
        <title>The Global Catalogue of Microorganisms (GCM) 10K type strain sequencing project: providing services to taxonomists for standard genome sequencing and annotation.</title>
        <authorList>
            <consortium name="The Broad Institute Genomics Platform"/>
            <consortium name="The Broad Institute Genome Sequencing Center for Infectious Disease"/>
            <person name="Wu L."/>
            <person name="Ma J."/>
        </authorList>
    </citation>
    <scope>NUCLEOTIDE SEQUENCE [LARGE SCALE GENOMIC DNA]</scope>
    <source>
        <strain evidence="10">CGMCC 1.15339</strain>
    </source>
</reference>
<dbReference type="PANTHER" id="PTHR39560">
    <property type="entry name" value="PROTEIN ADENYLYLTRANSFERASE FIC-RELATED"/>
    <property type="match status" value="1"/>
</dbReference>
<dbReference type="Pfam" id="PF02661">
    <property type="entry name" value="Fic"/>
    <property type="match status" value="1"/>
</dbReference>
<dbReference type="SUPFAM" id="SSF140931">
    <property type="entry name" value="Fic-like"/>
    <property type="match status" value="1"/>
</dbReference>
<evidence type="ECO:0000313" key="9">
    <source>
        <dbReference type="EMBL" id="GGB74198.1"/>
    </source>
</evidence>
<dbReference type="Gene3D" id="1.10.3290.10">
    <property type="entry name" value="Fido-like domain"/>
    <property type="match status" value="1"/>
</dbReference>
<evidence type="ECO:0000256" key="2">
    <source>
        <dbReference type="ARBA" id="ARBA00022695"/>
    </source>
</evidence>
<evidence type="ECO:0000256" key="4">
    <source>
        <dbReference type="ARBA" id="ARBA00022840"/>
    </source>
</evidence>
<protein>
    <recommendedName>
        <fullName evidence="5">protein adenylyltransferase</fullName>
        <ecNumber evidence="5">2.7.7.108</ecNumber>
    </recommendedName>
</protein>
<keyword evidence="4" id="KW-0067">ATP-binding</keyword>
<evidence type="ECO:0000256" key="6">
    <source>
        <dbReference type="ARBA" id="ARBA00047939"/>
    </source>
</evidence>